<proteinExistence type="inferred from homology"/>
<evidence type="ECO:0000256" key="10">
    <source>
        <dbReference type="ARBA" id="ARBA00023146"/>
    </source>
</evidence>
<dbReference type="GO" id="GO:0005739">
    <property type="term" value="C:mitochondrion"/>
    <property type="evidence" value="ECO:0007669"/>
    <property type="project" value="TreeGrafter"/>
</dbReference>
<dbReference type="InterPro" id="IPR036695">
    <property type="entry name" value="Arg-tRNA-synth_N_sf"/>
</dbReference>
<evidence type="ECO:0000256" key="6">
    <source>
        <dbReference type="ARBA" id="ARBA00022771"/>
    </source>
</evidence>
<keyword evidence="10 13" id="KW-0030">Aminoacyl-tRNA synthetase</keyword>
<name>A0A4Q9LGV0_9MICR</name>
<dbReference type="FunFam" id="1.10.730.10:FF:000006">
    <property type="entry name" value="Arginyl-tRNA synthetase 2, mitochondrial"/>
    <property type="match status" value="1"/>
</dbReference>
<evidence type="ECO:0000256" key="11">
    <source>
        <dbReference type="ARBA" id="ARBA00033033"/>
    </source>
</evidence>
<protein>
    <recommendedName>
        <fullName evidence="2">arginine--tRNA ligase</fullName>
        <ecNumber evidence="2">6.1.1.19</ecNumber>
    </recommendedName>
    <alternativeName>
        <fullName evidence="11">Arginyl-tRNA synthetase</fullName>
    </alternativeName>
</protein>
<evidence type="ECO:0000259" key="15">
    <source>
        <dbReference type="PROSITE" id="PS51292"/>
    </source>
</evidence>
<evidence type="ECO:0000256" key="4">
    <source>
        <dbReference type="ARBA" id="ARBA00022723"/>
    </source>
</evidence>
<dbReference type="InterPro" id="IPR014729">
    <property type="entry name" value="Rossmann-like_a/b/a_fold"/>
</dbReference>
<dbReference type="PROSITE" id="PS51292">
    <property type="entry name" value="ZF_RING_CH"/>
    <property type="match status" value="1"/>
</dbReference>
<dbReference type="SMART" id="SM00836">
    <property type="entry name" value="DALR_1"/>
    <property type="match status" value="1"/>
</dbReference>
<keyword evidence="8 13" id="KW-0067">ATP-binding</keyword>
<keyword evidence="3 13" id="KW-0436">Ligase</keyword>
<evidence type="ECO:0000313" key="17">
    <source>
        <dbReference type="Proteomes" id="UP000293045"/>
    </source>
</evidence>
<keyword evidence="6" id="KW-0863">Zinc-finger</keyword>
<comment type="catalytic activity">
    <reaction evidence="12">
        <text>tRNA(Arg) + L-arginine + ATP = L-arginyl-tRNA(Arg) + AMP + diphosphate</text>
        <dbReference type="Rhea" id="RHEA:20301"/>
        <dbReference type="Rhea" id="RHEA-COMP:9658"/>
        <dbReference type="Rhea" id="RHEA-COMP:9673"/>
        <dbReference type="ChEBI" id="CHEBI:30616"/>
        <dbReference type="ChEBI" id="CHEBI:32682"/>
        <dbReference type="ChEBI" id="CHEBI:33019"/>
        <dbReference type="ChEBI" id="CHEBI:78442"/>
        <dbReference type="ChEBI" id="CHEBI:78513"/>
        <dbReference type="ChEBI" id="CHEBI:456215"/>
        <dbReference type="EC" id="6.1.1.19"/>
    </reaction>
</comment>
<dbReference type="PRINTS" id="PR01038">
    <property type="entry name" value="TRNASYNTHARG"/>
</dbReference>
<evidence type="ECO:0000256" key="7">
    <source>
        <dbReference type="ARBA" id="ARBA00022833"/>
    </source>
</evidence>
<dbReference type="SUPFAM" id="SSF52374">
    <property type="entry name" value="Nucleotidylyl transferase"/>
    <property type="match status" value="1"/>
</dbReference>
<feature type="transmembrane region" description="Helical" evidence="14">
    <location>
        <begin position="789"/>
        <end position="808"/>
    </location>
</feature>
<keyword evidence="14" id="KW-0812">Transmembrane</keyword>
<dbReference type="Proteomes" id="UP000293045">
    <property type="component" value="Unassembled WGS sequence"/>
</dbReference>
<evidence type="ECO:0000256" key="1">
    <source>
        <dbReference type="ARBA" id="ARBA00005594"/>
    </source>
</evidence>
<evidence type="ECO:0000256" key="5">
    <source>
        <dbReference type="ARBA" id="ARBA00022741"/>
    </source>
</evidence>
<dbReference type="GO" id="GO:0032543">
    <property type="term" value="P:mitochondrial translation"/>
    <property type="evidence" value="ECO:0007669"/>
    <property type="project" value="TreeGrafter"/>
</dbReference>
<dbReference type="FunFam" id="3.40.50.620:FF:000058">
    <property type="entry name" value="Mitochondrial arginyl-tRNA synthetase"/>
    <property type="match status" value="1"/>
</dbReference>
<dbReference type="NCBIfam" id="TIGR00456">
    <property type="entry name" value="argS"/>
    <property type="match status" value="1"/>
</dbReference>
<dbReference type="SUPFAM" id="SSF57850">
    <property type="entry name" value="RING/U-box"/>
    <property type="match status" value="1"/>
</dbReference>
<evidence type="ECO:0000256" key="2">
    <source>
        <dbReference type="ARBA" id="ARBA00012837"/>
    </source>
</evidence>
<dbReference type="GO" id="GO:0008270">
    <property type="term" value="F:zinc ion binding"/>
    <property type="evidence" value="ECO:0007669"/>
    <property type="project" value="UniProtKB-KW"/>
</dbReference>
<dbReference type="PROSITE" id="PS00178">
    <property type="entry name" value="AA_TRNA_LIGASE_I"/>
    <property type="match status" value="1"/>
</dbReference>
<feature type="domain" description="RING-CH-type" evidence="15">
    <location>
        <begin position="545"/>
        <end position="621"/>
    </location>
</feature>
<dbReference type="InterPro" id="IPR001412">
    <property type="entry name" value="aa-tRNA-synth_I_CS"/>
</dbReference>
<feature type="transmembrane region" description="Helical" evidence="14">
    <location>
        <begin position="820"/>
        <end position="840"/>
    </location>
</feature>
<reference evidence="16 17" key="1">
    <citation type="submission" date="2017-12" db="EMBL/GenBank/DDBJ databases">
        <authorList>
            <person name="Pombert J.-F."/>
            <person name="Haag K.L."/>
            <person name="Ebert D."/>
        </authorList>
    </citation>
    <scope>NUCLEOTIDE SEQUENCE [LARGE SCALE GENOMIC DNA]</scope>
    <source>
        <strain evidence="16">IL-BN-2</strain>
    </source>
</reference>
<dbReference type="GO" id="GO:0005524">
    <property type="term" value="F:ATP binding"/>
    <property type="evidence" value="ECO:0007669"/>
    <property type="project" value="UniProtKB-KW"/>
</dbReference>
<dbReference type="VEuPathDB" id="MicrosporidiaDB:CWI39_0445p0010"/>
<dbReference type="InterPro" id="IPR009080">
    <property type="entry name" value="tRNAsynth_Ia_anticodon-bd"/>
</dbReference>
<keyword evidence="5 13" id="KW-0547">Nucleotide-binding</keyword>
<dbReference type="GO" id="GO:0004814">
    <property type="term" value="F:arginine-tRNA ligase activity"/>
    <property type="evidence" value="ECO:0007669"/>
    <property type="project" value="UniProtKB-EC"/>
</dbReference>
<organism evidence="16 17">
    <name type="scientific">Hamiltosporidium magnivora</name>
    <dbReference type="NCBI Taxonomy" id="148818"/>
    <lineage>
        <taxon>Eukaryota</taxon>
        <taxon>Fungi</taxon>
        <taxon>Fungi incertae sedis</taxon>
        <taxon>Microsporidia</taxon>
        <taxon>Dubosqiidae</taxon>
        <taxon>Hamiltosporidium</taxon>
    </lineage>
</organism>
<keyword evidence="9 13" id="KW-0648">Protein biosynthesis</keyword>
<dbReference type="VEuPathDB" id="MicrosporidiaDB:CWI36_0147p0010"/>
<dbReference type="Pfam" id="PF05746">
    <property type="entry name" value="DALR_1"/>
    <property type="match status" value="1"/>
</dbReference>
<keyword evidence="7" id="KW-0862">Zinc</keyword>
<evidence type="ECO:0000256" key="9">
    <source>
        <dbReference type="ARBA" id="ARBA00022917"/>
    </source>
</evidence>
<dbReference type="InterPro" id="IPR001278">
    <property type="entry name" value="Arg-tRNA-ligase"/>
</dbReference>
<dbReference type="PANTHER" id="PTHR11956">
    <property type="entry name" value="ARGINYL-TRNA SYNTHETASE"/>
    <property type="match status" value="1"/>
</dbReference>
<dbReference type="EC" id="6.1.1.19" evidence="2"/>
<comment type="caution">
    <text evidence="16">The sequence shown here is derived from an EMBL/GenBank/DDBJ whole genome shotgun (WGS) entry which is preliminary data.</text>
</comment>
<keyword evidence="14" id="KW-1133">Transmembrane helix</keyword>
<evidence type="ECO:0000313" key="16">
    <source>
        <dbReference type="EMBL" id="TBU06665.1"/>
    </source>
</evidence>
<dbReference type="SUPFAM" id="SSF47323">
    <property type="entry name" value="Anticodon-binding domain of a subclass of class I aminoacyl-tRNA synthetases"/>
    <property type="match status" value="1"/>
</dbReference>
<evidence type="ECO:0000256" key="3">
    <source>
        <dbReference type="ARBA" id="ARBA00022598"/>
    </source>
</evidence>
<dbReference type="Gene3D" id="3.40.50.620">
    <property type="entry name" value="HUPs"/>
    <property type="match status" value="1"/>
</dbReference>
<dbReference type="Pfam" id="PF00750">
    <property type="entry name" value="tRNA-synt_1d"/>
    <property type="match status" value="1"/>
</dbReference>
<comment type="similarity">
    <text evidence="1 13">Belongs to the class-I aminoacyl-tRNA synthetase family.</text>
</comment>
<sequence>MDIDEIREKIVEKFTSSSLYTAEEISNCLEINRGPKGGDFYLQLARISKNVSRDYQELINFIIKNPSPLILSVSVLNNALAIKINKFSVLKQLCKNIFEKNDSFGKQDLGKNKKIIVEYSSPNIAKIFHAGHLRSTILGNFIKNIFKMFNYQVISINYLGDWGKQFGLIGVALEKYKNEEDLKKNPVRYLYDLYVRINKEAEDEPEIHEKAKQYFLELENGNEEKIKTWKELRELSIEKYKELYKILNIHFDVFEGESMFGEIGKEIIEKTDKLVCDVDGSKYFDLGVLGKYIVIKKDGSTLYSSRDIGAATSRLKKYDAEKIIYVVASQQDMHFKQLFKTMECLGYSTDNFLHINYGLVEGMSTRKGTVVFLEDIIDEAKAAMYEAMQRNQEKFLKIENPEFTTNTLAVSAIIIQDFSAKRVKNYKFDMTRNTTTEGETGPYLQYTHCRLVSIENKNKNLNFKDLTEIDFDLIKEESIAELVYNLSTYPYVLRESLEHFEPCKIVTYLMKISKMINTLFMTLKVYGQPENIAKARLSVFLISRIVLNSGMKCWICLMNEEETLQDTEFMKYVDKKEIWVRPCKCTGATQWIHKYCFMRYIENRWPTNNRCSFCKVEYVIISRNYLYIFFYEKISEFIAKILTITSLVFMVMATYICLFSYGFSVFIIFMGFKESIDLLFYEEDGSFFPYTGNLLRVFMGAPLIPITMIYTSYVKFSFTFHILPSLIILNYSKMNFSNAATSLLPLTFFIYKKIINNLKNKLKSIYRTGTGNTYQSEIVFNNQVIPLKAVMSCLISPYMASFLGYLFFNQKFIGIEQSLMGGVLYVGIKDLLSITYLIFLKRRSKNIKIMDQGGDEIKENTEDGFEDNNNSFNGEILIEGIIE</sequence>
<dbReference type="InterPro" id="IPR008909">
    <property type="entry name" value="DALR_anticod-bd"/>
</dbReference>
<keyword evidence="4" id="KW-0479">Metal-binding</keyword>
<dbReference type="Gene3D" id="3.30.1360.70">
    <property type="entry name" value="Arginyl tRNA synthetase N-terminal domain"/>
    <property type="match status" value="1"/>
</dbReference>
<evidence type="ECO:0000256" key="8">
    <source>
        <dbReference type="ARBA" id="ARBA00022840"/>
    </source>
</evidence>
<dbReference type="VEuPathDB" id="MicrosporidiaDB:CWI36_0147p0020"/>
<dbReference type="EMBL" id="PIXR01000445">
    <property type="protein sequence ID" value="TBU06665.1"/>
    <property type="molecule type" value="Genomic_DNA"/>
</dbReference>
<dbReference type="InterPro" id="IPR011016">
    <property type="entry name" value="Znf_RING-CH"/>
</dbReference>
<gene>
    <name evidence="16" type="ORF">CWI39_0445p0010</name>
</gene>
<dbReference type="GO" id="GO:0006420">
    <property type="term" value="P:arginyl-tRNA aminoacylation"/>
    <property type="evidence" value="ECO:0007669"/>
    <property type="project" value="InterPro"/>
</dbReference>
<dbReference type="InterPro" id="IPR035684">
    <property type="entry name" value="ArgRS_core"/>
</dbReference>
<dbReference type="PANTHER" id="PTHR11956:SF11">
    <property type="entry name" value="ARGININE--TRNA LIGASE, MITOCHONDRIAL-RELATED"/>
    <property type="match status" value="1"/>
</dbReference>
<dbReference type="InterPro" id="IPR013083">
    <property type="entry name" value="Znf_RING/FYVE/PHD"/>
</dbReference>
<evidence type="ECO:0000256" key="13">
    <source>
        <dbReference type="RuleBase" id="RU363038"/>
    </source>
</evidence>
<evidence type="ECO:0000256" key="12">
    <source>
        <dbReference type="ARBA" id="ARBA00049339"/>
    </source>
</evidence>
<dbReference type="Gene3D" id="3.30.40.10">
    <property type="entry name" value="Zinc/RING finger domain, C3HC4 (zinc finger)"/>
    <property type="match status" value="1"/>
</dbReference>
<keyword evidence="14" id="KW-0472">Membrane</keyword>
<dbReference type="SMART" id="SM00744">
    <property type="entry name" value="RINGv"/>
    <property type="match status" value="1"/>
</dbReference>
<dbReference type="Gene3D" id="1.10.730.10">
    <property type="entry name" value="Isoleucyl-tRNA Synthetase, Domain 1"/>
    <property type="match status" value="1"/>
</dbReference>
<feature type="transmembrane region" description="Helical" evidence="14">
    <location>
        <begin position="734"/>
        <end position="751"/>
    </location>
</feature>
<dbReference type="AlphaFoldDB" id="A0A4Q9LGV0"/>
<feature type="transmembrane region" description="Helical" evidence="14">
    <location>
        <begin position="647"/>
        <end position="672"/>
    </location>
</feature>
<evidence type="ECO:0000256" key="14">
    <source>
        <dbReference type="SAM" id="Phobius"/>
    </source>
</evidence>
<feature type="transmembrane region" description="Helical" evidence="14">
    <location>
        <begin position="693"/>
        <end position="714"/>
    </location>
</feature>
<accession>A0A4Q9LGV0</accession>